<sequence length="759" mass="82463">MRSINSFAVAVHRFRQARGLSLGDIAAEIGYSPSYLSKMLHGHRRLVADVVSEIDKVLGAGGELKRIAVAQNTTGIAPERPMQLPPTPADFVGRVNHLRRMDEAVVVQGQLGASVTIVIDGGFWVGKTALALQWAARVQNRFPGGCLFADLRGLAPGTPVDPDEVLDAFLRALGAGAEGLSGSIADRAARYRSLLAERPAVVVLDNVANYEQVRHLLPGAGSVAVVTSREHQATLLMRTGGLHIDVPVLTQAEALALLRRRIGDARVGADLAAAETVVRLCGLLPMAVLIAAEHIQHRRYGSLDSLARELAEESSRLRVFASPDTAANVGSAIDVSYLALPPRARRVFRLLGISPAHVVSVESTAALTGLSTVEARDALDVLRDAHLLEDASSGRMTMNHLVRAYARERAGVEEHLSEVDRAHDRMLHWYVATTWATSNALAPDWSGLEPGPAVTADIEPLSFEATEYDAALAWCDAEIDTLVHLVRRARIAIARDALWILPTLLLPYFCVSKKWSIWVTVATESLAAARAIDSPEGIAWSLHSLAWAQHELGRTEEAVANLYEVLRIQTDLGSDRARGWASFSLGVAHLTLGQYADARDCLRTAEGVFSALDFDLGLAFVRATLAQAYQALGEPETASRCAYDALTGAQKVHSLPVIGLAHHQLGLLLLRQHRYRAALTHFDAALTLRRHSRERWAEADTLIARATTFGALNENFRARESYREALAILGPLNDPRSIEVQEKIAVLDIELRGSRILAR</sequence>
<dbReference type="SUPFAM" id="SSF52540">
    <property type="entry name" value="P-loop containing nucleoside triphosphate hydrolases"/>
    <property type="match status" value="1"/>
</dbReference>
<dbReference type="InterPro" id="IPR010982">
    <property type="entry name" value="Lambda_DNA-bd_dom_sf"/>
</dbReference>
<dbReference type="Gene3D" id="3.40.50.300">
    <property type="entry name" value="P-loop containing nucleotide triphosphate hydrolases"/>
    <property type="match status" value="1"/>
</dbReference>
<dbReference type="SMART" id="SM00530">
    <property type="entry name" value="HTH_XRE"/>
    <property type="match status" value="1"/>
</dbReference>
<dbReference type="CDD" id="cd00093">
    <property type="entry name" value="HTH_XRE"/>
    <property type="match status" value="1"/>
</dbReference>
<dbReference type="InterPro" id="IPR011990">
    <property type="entry name" value="TPR-like_helical_dom_sf"/>
</dbReference>
<dbReference type="Gene3D" id="1.25.40.10">
    <property type="entry name" value="Tetratricopeptide repeat domain"/>
    <property type="match status" value="2"/>
</dbReference>
<dbReference type="SMART" id="SM00028">
    <property type="entry name" value="TPR"/>
    <property type="match status" value="5"/>
</dbReference>
<dbReference type="RefSeq" id="WP_285488586.1">
    <property type="nucleotide sequence ID" value="NZ_BSTI01000013.1"/>
</dbReference>
<gene>
    <name evidence="3" type="ORF">Atai01_53770</name>
</gene>
<dbReference type="Gene3D" id="1.10.260.40">
    <property type="entry name" value="lambda repressor-like DNA-binding domains"/>
    <property type="match status" value="1"/>
</dbReference>
<protein>
    <recommendedName>
        <fullName evidence="2">HTH cro/C1-type domain-containing protein</fullName>
    </recommendedName>
</protein>
<keyword evidence="4" id="KW-1185">Reference proteome</keyword>
<evidence type="ECO:0000256" key="1">
    <source>
        <dbReference type="PROSITE-ProRule" id="PRU00339"/>
    </source>
</evidence>
<dbReference type="GO" id="GO:0043531">
    <property type="term" value="F:ADP binding"/>
    <property type="evidence" value="ECO:0007669"/>
    <property type="project" value="InterPro"/>
</dbReference>
<keyword evidence="1" id="KW-0802">TPR repeat</keyword>
<dbReference type="GO" id="GO:0003677">
    <property type="term" value="F:DNA binding"/>
    <property type="evidence" value="ECO:0007669"/>
    <property type="project" value="InterPro"/>
</dbReference>
<dbReference type="PANTHER" id="PTHR47691">
    <property type="entry name" value="REGULATOR-RELATED"/>
    <property type="match status" value="1"/>
</dbReference>
<dbReference type="PANTHER" id="PTHR47691:SF3">
    <property type="entry name" value="HTH-TYPE TRANSCRIPTIONAL REGULATOR RV0890C-RELATED"/>
    <property type="match status" value="1"/>
</dbReference>
<reference evidence="3" key="1">
    <citation type="submission" date="2023-03" db="EMBL/GenBank/DDBJ databases">
        <title>Amycolatopsis taiwanensis NBRC 103393.</title>
        <authorList>
            <person name="Ichikawa N."/>
            <person name="Sato H."/>
            <person name="Tonouchi N."/>
        </authorList>
    </citation>
    <scope>NUCLEOTIDE SEQUENCE</scope>
    <source>
        <strain evidence="3">NBRC 103393</strain>
    </source>
</reference>
<dbReference type="AlphaFoldDB" id="A0A9W6R515"/>
<dbReference type="Proteomes" id="UP001165136">
    <property type="component" value="Unassembled WGS sequence"/>
</dbReference>
<feature type="domain" description="HTH cro/C1-type" evidence="2">
    <location>
        <begin position="11"/>
        <end position="64"/>
    </location>
</feature>
<evidence type="ECO:0000259" key="2">
    <source>
        <dbReference type="PROSITE" id="PS50943"/>
    </source>
</evidence>
<accession>A0A9W6R515</accession>
<comment type="caution">
    <text evidence="3">The sequence shown here is derived from an EMBL/GenBank/DDBJ whole genome shotgun (WGS) entry which is preliminary data.</text>
</comment>
<dbReference type="PROSITE" id="PS50943">
    <property type="entry name" value="HTH_CROC1"/>
    <property type="match status" value="1"/>
</dbReference>
<dbReference type="PROSITE" id="PS50005">
    <property type="entry name" value="TPR"/>
    <property type="match status" value="1"/>
</dbReference>
<feature type="repeat" description="TPR" evidence="1">
    <location>
        <begin position="659"/>
        <end position="692"/>
    </location>
</feature>
<organism evidence="3 4">
    <name type="scientific">Amycolatopsis taiwanensis</name>
    <dbReference type="NCBI Taxonomy" id="342230"/>
    <lineage>
        <taxon>Bacteria</taxon>
        <taxon>Bacillati</taxon>
        <taxon>Actinomycetota</taxon>
        <taxon>Actinomycetes</taxon>
        <taxon>Pseudonocardiales</taxon>
        <taxon>Pseudonocardiaceae</taxon>
        <taxon>Amycolatopsis</taxon>
    </lineage>
</organism>
<dbReference type="SUPFAM" id="SSF48452">
    <property type="entry name" value="TPR-like"/>
    <property type="match status" value="1"/>
</dbReference>
<dbReference type="InterPro" id="IPR027417">
    <property type="entry name" value="P-loop_NTPase"/>
</dbReference>
<evidence type="ECO:0000313" key="3">
    <source>
        <dbReference type="EMBL" id="GLY68758.1"/>
    </source>
</evidence>
<proteinExistence type="predicted"/>
<dbReference type="InterPro" id="IPR001387">
    <property type="entry name" value="Cro/C1-type_HTH"/>
</dbReference>
<dbReference type="SUPFAM" id="SSF47413">
    <property type="entry name" value="lambda repressor-like DNA-binding domains"/>
    <property type="match status" value="1"/>
</dbReference>
<dbReference type="EMBL" id="BSTI01000013">
    <property type="protein sequence ID" value="GLY68758.1"/>
    <property type="molecule type" value="Genomic_DNA"/>
</dbReference>
<dbReference type="InterPro" id="IPR019734">
    <property type="entry name" value="TPR_rpt"/>
</dbReference>
<name>A0A9W6R515_9PSEU</name>
<dbReference type="Pfam" id="PF13560">
    <property type="entry name" value="HTH_31"/>
    <property type="match status" value="1"/>
</dbReference>
<evidence type="ECO:0000313" key="4">
    <source>
        <dbReference type="Proteomes" id="UP001165136"/>
    </source>
</evidence>